<evidence type="ECO:0000313" key="1">
    <source>
        <dbReference type="EMBL" id="MDK2125124.1"/>
    </source>
</evidence>
<keyword evidence="2" id="KW-1185">Reference proteome</keyword>
<reference evidence="1" key="1">
    <citation type="submission" date="2023-03" db="EMBL/GenBank/DDBJ databases">
        <title>Chitinimonas shenzhenensis gen. nov., sp. nov., a novel member of family Burkholderiaceae isolated from activated sludge collected in Shen Zhen, China.</title>
        <authorList>
            <person name="Wang X."/>
        </authorList>
    </citation>
    <scope>NUCLEOTIDE SEQUENCE</scope>
    <source>
        <strain evidence="1">DQS-5</strain>
    </source>
</reference>
<proteinExistence type="predicted"/>
<dbReference type="RefSeq" id="WP_284101436.1">
    <property type="nucleotide sequence ID" value="NZ_JARRAF010000015.1"/>
</dbReference>
<name>A0ABT7DZ65_9NEIS</name>
<dbReference type="EMBL" id="JARRAF010000015">
    <property type="protein sequence ID" value="MDK2125124.1"/>
    <property type="molecule type" value="Genomic_DNA"/>
</dbReference>
<comment type="caution">
    <text evidence="1">The sequence shown here is derived from an EMBL/GenBank/DDBJ whole genome shotgun (WGS) entry which is preliminary data.</text>
</comment>
<accession>A0ABT7DZ65</accession>
<organism evidence="1 2">
    <name type="scientific">Parachitinimonas caeni</name>
    <dbReference type="NCBI Taxonomy" id="3031301"/>
    <lineage>
        <taxon>Bacteria</taxon>
        <taxon>Pseudomonadati</taxon>
        <taxon>Pseudomonadota</taxon>
        <taxon>Betaproteobacteria</taxon>
        <taxon>Neisseriales</taxon>
        <taxon>Chitinibacteraceae</taxon>
        <taxon>Parachitinimonas</taxon>
    </lineage>
</organism>
<gene>
    <name evidence="1" type="ORF">PZA18_13800</name>
</gene>
<evidence type="ECO:0000313" key="2">
    <source>
        <dbReference type="Proteomes" id="UP001172778"/>
    </source>
</evidence>
<protein>
    <submittedName>
        <fullName evidence="1">Uncharacterized protein</fullName>
    </submittedName>
</protein>
<dbReference type="Proteomes" id="UP001172778">
    <property type="component" value="Unassembled WGS sequence"/>
</dbReference>
<sequence length="181" mass="19750">MSDTRQAALTLHALSAQDRDWVLSRLTDEQRSELTGYLDELVSLGIPRDSGLIQAAMANVPPVQSALQGLPARGLLAKASGATMYAVLEEEPAWLMAQVLKAGPWSWQADFMSRLPESRRRALAQSLIEASAIGEKVVDAMLNKLALRLTSLPNVVTANPNGAPNHDKATGWVTWIRKWIP</sequence>